<dbReference type="OrthoDB" id="9958639at2"/>
<dbReference type="GeneID" id="28249727"/>
<evidence type="ECO:0000313" key="3">
    <source>
        <dbReference type="Proteomes" id="UP000013243"/>
    </source>
</evidence>
<dbReference type="KEGG" id="rmb:K529_007805"/>
<dbReference type="Proteomes" id="UP000013243">
    <property type="component" value="Chromosome"/>
</dbReference>
<dbReference type="AlphaFoldDB" id="A0A1B1A245"/>
<organism evidence="2 3">
    <name type="scientific">Tritonibacter mobilis F1926</name>
    <dbReference type="NCBI Taxonomy" id="1265309"/>
    <lineage>
        <taxon>Bacteria</taxon>
        <taxon>Pseudomonadati</taxon>
        <taxon>Pseudomonadota</taxon>
        <taxon>Alphaproteobacteria</taxon>
        <taxon>Rhodobacterales</taxon>
        <taxon>Paracoccaceae</taxon>
        <taxon>Tritonibacter</taxon>
    </lineage>
</organism>
<feature type="compositionally biased region" description="Basic and acidic residues" evidence="1">
    <location>
        <begin position="31"/>
        <end position="41"/>
    </location>
</feature>
<evidence type="ECO:0000256" key="1">
    <source>
        <dbReference type="SAM" id="MobiDB-lite"/>
    </source>
</evidence>
<name>A0A1B1A245_9RHOB</name>
<dbReference type="RefSeq" id="WP_005612078.1">
    <property type="nucleotide sequence ID" value="NZ_CP015230.1"/>
</dbReference>
<feature type="region of interest" description="Disordered" evidence="1">
    <location>
        <begin position="31"/>
        <end position="82"/>
    </location>
</feature>
<protein>
    <submittedName>
        <fullName evidence="2">Uncharacterized protein</fullName>
    </submittedName>
</protein>
<proteinExistence type="predicted"/>
<dbReference type="EMBL" id="CP015230">
    <property type="protein sequence ID" value="ANP40664.1"/>
    <property type="molecule type" value="Genomic_DNA"/>
</dbReference>
<reference evidence="2 3" key="1">
    <citation type="journal article" date="2016" name="ISME J.">
        <title>Global occurrence and heterogeneity of the Roseobacter-clade species Ruegeria mobilis.</title>
        <authorList>
            <person name="Sonnenschein E."/>
            <person name="Gram L."/>
        </authorList>
    </citation>
    <scope>NUCLEOTIDE SEQUENCE [LARGE SCALE GENOMIC DNA]</scope>
    <source>
        <strain evidence="2 3">F1926</strain>
    </source>
</reference>
<feature type="compositionally biased region" description="Basic and acidic residues" evidence="1">
    <location>
        <begin position="57"/>
        <end position="71"/>
    </location>
</feature>
<dbReference type="STRING" id="1265309.K529_007805"/>
<accession>A0A1B1A245</accession>
<evidence type="ECO:0000313" key="2">
    <source>
        <dbReference type="EMBL" id="ANP40664.1"/>
    </source>
</evidence>
<gene>
    <name evidence="2" type="ORF">K529_007805</name>
</gene>
<sequence>MSWKVWLLIGLSIVGAAIFAEAKWRSRARRRLTDAQPDKTTTKSSDVPLGMEATDLETVKQTHTADAKAQDYNRSISRKLSR</sequence>